<evidence type="ECO:0000313" key="2">
    <source>
        <dbReference type="EMBL" id="QEA16184.1"/>
    </source>
</evidence>
<protein>
    <submittedName>
        <fullName evidence="2">Nuclear transport factor 2 family protein</fullName>
    </submittedName>
</protein>
<evidence type="ECO:0000259" key="1">
    <source>
        <dbReference type="Pfam" id="PF13577"/>
    </source>
</evidence>
<sequence>MTLSLADKDAIRDVLTAYAHAIDRRRWELMPQIFHPEATFAFGPISGSWQDFVGQAQAVINNCVATHHQLGQMLIAADGPDAAIAETYMTAMHIVPPGYPLPTVFPDRGEDYSAVIAGRYVDRLVLYRGEWRIMQRTGIYDWREFREIGAANLSAVPQEARGQHDAGDPAWPVAAAWAG</sequence>
<proteinExistence type="predicted"/>
<dbReference type="CDD" id="cd00531">
    <property type="entry name" value="NTF2_like"/>
    <property type="match status" value="1"/>
</dbReference>
<dbReference type="InterPro" id="IPR032710">
    <property type="entry name" value="NTF2-like_dom_sf"/>
</dbReference>
<dbReference type="Pfam" id="PF13577">
    <property type="entry name" value="SnoaL_4"/>
    <property type="match status" value="1"/>
</dbReference>
<feature type="domain" description="SnoaL-like" evidence="1">
    <location>
        <begin position="4"/>
        <end position="137"/>
    </location>
</feature>
<evidence type="ECO:0000313" key="3">
    <source>
        <dbReference type="Proteomes" id="UP000321172"/>
    </source>
</evidence>
<reference evidence="2 3" key="1">
    <citation type="journal article" date="2013" name="J. Microbiol. Biotechnol.">
        <title>Novosphingobium ginsenosidimutans sp. nov., with the ability to convert ginsenoside.</title>
        <authorList>
            <person name="Kim J.K."/>
            <person name="He D."/>
            <person name="Liu Q.M."/>
            <person name="Park H.Y."/>
            <person name="Jung M.S."/>
            <person name="Yoon M.H."/>
            <person name="Kim S.C."/>
            <person name="Im W.T."/>
        </authorList>
    </citation>
    <scope>NUCLEOTIDE SEQUENCE [LARGE SCALE GENOMIC DNA]</scope>
    <source>
        <strain evidence="2 3">FW-6</strain>
    </source>
</reference>
<dbReference type="AlphaFoldDB" id="A0A5B8S4T1"/>
<dbReference type="SUPFAM" id="SSF54427">
    <property type="entry name" value="NTF2-like"/>
    <property type="match status" value="1"/>
</dbReference>
<dbReference type="InterPro" id="IPR037401">
    <property type="entry name" value="SnoaL-like"/>
</dbReference>
<organism evidence="2 3">
    <name type="scientific">Novosphingobium ginsenosidimutans</name>
    <dbReference type="NCBI Taxonomy" id="1176536"/>
    <lineage>
        <taxon>Bacteria</taxon>
        <taxon>Pseudomonadati</taxon>
        <taxon>Pseudomonadota</taxon>
        <taxon>Alphaproteobacteria</taxon>
        <taxon>Sphingomonadales</taxon>
        <taxon>Sphingomonadaceae</taxon>
        <taxon>Novosphingobium</taxon>
    </lineage>
</organism>
<accession>A0A5B8S4T1</accession>
<dbReference type="Gene3D" id="3.10.450.50">
    <property type="match status" value="1"/>
</dbReference>
<dbReference type="OrthoDB" id="7425929at2"/>
<dbReference type="Proteomes" id="UP000321172">
    <property type="component" value="Chromosome"/>
</dbReference>
<dbReference type="RefSeq" id="WP_147090265.1">
    <property type="nucleotide sequence ID" value="NZ_BAABJD010000006.1"/>
</dbReference>
<keyword evidence="3" id="KW-1185">Reference proteome</keyword>
<gene>
    <name evidence="2" type="ORF">FRF71_08575</name>
</gene>
<dbReference type="KEGG" id="ngf:FRF71_08575"/>
<dbReference type="EMBL" id="CP042345">
    <property type="protein sequence ID" value="QEA16184.1"/>
    <property type="molecule type" value="Genomic_DNA"/>
</dbReference>
<name>A0A5B8S4T1_9SPHN</name>